<organism evidence="3 4">
    <name type="scientific">Hydromonas duriensis</name>
    <dbReference type="NCBI Taxonomy" id="1527608"/>
    <lineage>
        <taxon>Bacteria</taxon>
        <taxon>Pseudomonadati</taxon>
        <taxon>Pseudomonadota</taxon>
        <taxon>Betaproteobacteria</taxon>
        <taxon>Burkholderiales</taxon>
        <taxon>Burkholderiaceae</taxon>
        <taxon>Hydromonas</taxon>
    </lineage>
</organism>
<dbReference type="AlphaFoldDB" id="A0A4R6Y8K3"/>
<dbReference type="PANTHER" id="PTHR22642">
    <property type="entry name" value="IMIDAZOLONEPROPIONASE"/>
    <property type="match status" value="1"/>
</dbReference>
<gene>
    <name evidence="3" type="ORF">DFR44_108105</name>
</gene>
<evidence type="ECO:0000256" key="1">
    <source>
        <dbReference type="SAM" id="SignalP"/>
    </source>
</evidence>
<dbReference type="InterPro" id="IPR033932">
    <property type="entry name" value="YtcJ-like"/>
</dbReference>
<dbReference type="InterPro" id="IPR011059">
    <property type="entry name" value="Metal-dep_hydrolase_composite"/>
</dbReference>
<dbReference type="InterPro" id="IPR032466">
    <property type="entry name" value="Metal_Hydrolase"/>
</dbReference>
<dbReference type="SUPFAM" id="SSF51338">
    <property type="entry name" value="Composite domain of metallo-dependent hydrolases"/>
    <property type="match status" value="1"/>
</dbReference>
<comment type="caution">
    <text evidence="3">The sequence shown here is derived from an EMBL/GenBank/DDBJ whole genome shotgun (WGS) entry which is preliminary data.</text>
</comment>
<dbReference type="GO" id="GO:0016810">
    <property type="term" value="F:hydrolase activity, acting on carbon-nitrogen (but not peptide) bonds"/>
    <property type="evidence" value="ECO:0007669"/>
    <property type="project" value="InterPro"/>
</dbReference>
<feature type="domain" description="Amidohydrolase 3" evidence="2">
    <location>
        <begin position="88"/>
        <end position="591"/>
    </location>
</feature>
<reference evidence="3 4" key="1">
    <citation type="submission" date="2019-03" db="EMBL/GenBank/DDBJ databases">
        <title>Genomic Encyclopedia of Type Strains, Phase IV (KMG-IV): sequencing the most valuable type-strain genomes for metagenomic binning, comparative biology and taxonomic classification.</title>
        <authorList>
            <person name="Goeker M."/>
        </authorList>
    </citation>
    <scope>NUCLEOTIDE SEQUENCE [LARGE SCALE GENOMIC DNA]</scope>
    <source>
        <strain evidence="3 4">DSM 102852</strain>
    </source>
</reference>
<feature type="signal peptide" evidence="1">
    <location>
        <begin position="1"/>
        <end position="24"/>
    </location>
</feature>
<dbReference type="Gene3D" id="3.10.310.70">
    <property type="match status" value="1"/>
</dbReference>
<proteinExistence type="predicted"/>
<accession>A0A4R6Y8K3</accession>
<dbReference type="PANTHER" id="PTHR22642:SF2">
    <property type="entry name" value="PROTEIN LONG AFTER FAR-RED 3"/>
    <property type="match status" value="1"/>
</dbReference>
<protein>
    <recommendedName>
        <fullName evidence="2">Amidohydrolase 3 domain-containing protein</fullName>
    </recommendedName>
</protein>
<dbReference type="Pfam" id="PF07969">
    <property type="entry name" value="Amidohydro_3"/>
    <property type="match status" value="1"/>
</dbReference>
<dbReference type="OrthoDB" id="9031471at2"/>
<dbReference type="PROSITE" id="PS51257">
    <property type="entry name" value="PROKAR_LIPOPROTEIN"/>
    <property type="match status" value="1"/>
</dbReference>
<dbReference type="EMBL" id="SNZE01000008">
    <property type="protein sequence ID" value="TDR31722.1"/>
    <property type="molecule type" value="Genomic_DNA"/>
</dbReference>
<evidence type="ECO:0000313" key="4">
    <source>
        <dbReference type="Proteomes" id="UP000294480"/>
    </source>
</evidence>
<feature type="chain" id="PRO_5020476580" description="Amidohydrolase 3 domain-containing protein" evidence="1">
    <location>
        <begin position="25"/>
        <end position="594"/>
    </location>
</feature>
<dbReference type="Gene3D" id="3.20.20.140">
    <property type="entry name" value="Metal-dependent hydrolases"/>
    <property type="match status" value="1"/>
</dbReference>
<dbReference type="Proteomes" id="UP000294480">
    <property type="component" value="Unassembled WGS sequence"/>
</dbReference>
<dbReference type="InterPro" id="IPR013108">
    <property type="entry name" value="Amidohydro_3"/>
</dbReference>
<sequence>MKSVLNKLKLTLVLSALIGCKAYALPSDALNALNSSKADAVYFGGDILTMVGEQPSYAEALAVKDGKIAFVGSLKEAQNLVGEQTKKISLDGKTLMPGFIDAHGHMVYFGKNLLDADLFGVKSVAILQEKMKKHLEQVPDDAWVVGFGYSAREMEEGRHPTAAELDAISPSRPIMIVDKSGHHGAINTVMMKLLHLDASTQDPQGGKFERKEDGKELLGHLEETALNLVRAQRPAFTEDLSEKALKKAADVWASYGQTTAMEAGLGLGNDDIDIVKVGIERKALPIDLVLYAKESHTDQAINAAYSIASEYNEHPEHTLEKTRLLRPDLDKRYINHIRLAGIKLWLDGSLDTAWMSESYAHPPAGQDTGYKSYQQITNKVVDDFFDKYWATDMQINMHMNGDAAADQALTAIDKAIKKYGYKDHRPVFIHATYLRKDQIDHMKRVGAIPSFLSVGLVDGGLAAEHLWGKERAEEAMATQSFLDKGMKFTLSHDAPVTPSPAVLPLVWAAVNRQMSNGVVIGPEQRISAYDALKAVTSMAAYQIKEEKSKGTLEKEKLADFVILSENPIKVEKDHIKDIQVLETIKEGRQVYQKK</sequence>
<evidence type="ECO:0000313" key="3">
    <source>
        <dbReference type="EMBL" id="TDR31722.1"/>
    </source>
</evidence>
<keyword evidence="4" id="KW-1185">Reference proteome</keyword>
<name>A0A4R6Y8K3_9BURK</name>
<evidence type="ECO:0000259" key="2">
    <source>
        <dbReference type="Pfam" id="PF07969"/>
    </source>
</evidence>
<dbReference type="Gene3D" id="2.30.40.10">
    <property type="entry name" value="Urease, subunit C, domain 1"/>
    <property type="match status" value="1"/>
</dbReference>
<keyword evidence="1" id="KW-0732">Signal</keyword>
<dbReference type="SUPFAM" id="SSF51556">
    <property type="entry name" value="Metallo-dependent hydrolases"/>
    <property type="match status" value="1"/>
</dbReference>
<dbReference type="CDD" id="cd01300">
    <property type="entry name" value="YtcJ_like"/>
    <property type="match status" value="1"/>
</dbReference>